<proteinExistence type="predicted"/>
<dbReference type="Proteomes" id="UP000319852">
    <property type="component" value="Chromosome"/>
</dbReference>
<evidence type="ECO:0000256" key="1">
    <source>
        <dbReference type="SAM" id="Phobius"/>
    </source>
</evidence>
<dbReference type="KEGG" id="amob:HG15A2_33840"/>
<name>A0A517MYT3_9BACT</name>
<organism evidence="2 3">
    <name type="scientific">Adhaeretor mobilis</name>
    <dbReference type="NCBI Taxonomy" id="1930276"/>
    <lineage>
        <taxon>Bacteria</taxon>
        <taxon>Pseudomonadati</taxon>
        <taxon>Planctomycetota</taxon>
        <taxon>Planctomycetia</taxon>
        <taxon>Pirellulales</taxon>
        <taxon>Lacipirellulaceae</taxon>
        <taxon>Adhaeretor</taxon>
    </lineage>
</organism>
<dbReference type="EMBL" id="CP036263">
    <property type="protein sequence ID" value="QDT00049.1"/>
    <property type="molecule type" value="Genomic_DNA"/>
</dbReference>
<evidence type="ECO:0000313" key="2">
    <source>
        <dbReference type="EMBL" id="QDT00049.1"/>
    </source>
</evidence>
<reference evidence="2 3" key="1">
    <citation type="submission" date="2019-02" db="EMBL/GenBank/DDBJ databases">
        <title>Deep-cultivation of Planctomycetes and their phenomic and genomic characterization uncovers novel biology.</title>
        <authorList>
            <person name="Wiegand S."/>
            <person name="Jogler M."/>
            <person name="Boedeker C."/>
            <person name="Pinto D."/>
            <person name="Vollmers J."/>
            <person name="Rivas-Marin E."/>
            <person name="Kohn T."/>
            <person name="Peeters S.H."/>
            <person name="Heuer A."/>
            <person name="Rast P."/>
            <person name="Oberbeckmann S."/>
            <person name="Bunk B."/>
            <person name="Jeske O."/>
            <person name="Meyerdierks A."/>
            <person name="Storesund J.E."/>
            <person name="Kallscheuer N."/>
            <person name="Luecker S."/>
            <person name="Lage O.M."/>
            <person name="Pohl T."/>
            <person name="Merkel B.J."/>
            <person name="Hornburger P."/>
            <person name="Mueller R.-W."/>
            <person name="Bruemmer F."/>
            <person name="Labrenz M."/>
            <person name="Spormann A.M."/>
            <person name="Op den Camp H."/>
            <person name="Overmann J."/>
            <person name="Amann R."/>
            <person name="Jetten M.S.M."/>
            <person name="Mascher T."/>
            <person name="Medema M.H."/>
            <person name="Devos D.P."/>
            <person name="Kaster A.-K."/>
            <person name="Ovreas L."/>
            <person name="Rohde M."/>
            <person name="Galperin M.Y."/>
            <person name="Jogler C."/>
        </authorList>
    </citation>
    <scope>NUCLEOTIDE SEQUENCE [LARGE SCALE GENOMIC DNA]</scope>
    <source>
        <strain evidence="2 3">HG15A2</strain>
    </source>
</reference>
<feature type="transmembrane region" description="Helical" evidence="1">
    <location>
        <begin position="6"/>
        <end position="27"/>
    </location>
</feature>
<keyword evidence="3" id="KW-1185">Reference proteome</keyword>
<dbReference type="RefSeq" id="WP_145061276.1">
    <property type="nucleotide sequence ID" value="NZ_CP036263.1"/>
</dbReference>
<evidence type="ECO:0000313" key="3">
    <source>
        <dbReference type="Proteomes" id="UP000319852"/>
    </source>
</evidence>
<gene>
    <name evidence="2" type="ORF">HG15A2_33840</name>
</gene>
<sequence length="229" mass="26230">MIRILFPLIGYLSVATVITGVLGYGYLRQTGKLDDERMLQVLAVLHDVDLNAIEHAQERPETVVPEEQMSYEQQQEQLRIATLQFDAKQKELSESLATFDYDFKKLNAATGRYNQLAGEVEAELKRQRESLMTESVRKGREAIEMMIPSKQSKPIIKEMIDEGEIDLVIKILSSMAKRKQQTILQTFVGTDEDIDILYRITQEMLAGGETKQYIDDKLGDLRKLQQDDN</sequence>
<keyword evidence="1" id="KW-1133">Transmembrane helix</keyword>
<dbReference type="OrthoDB" id="275553at2"/>
<accession>A0A517MYT3</accession>
<keyword evidence="1" id="KW-0472">Membrane</keyword>
<protein>
    <submittedName>
        <fullName evidence="2">Uncharacterized protein</fullName>
    </submittedName>
</protein>
<dbReference type="AlphaFoldDB" id="A0A517MYT3"/>
<keyword evidence="1" id="KW-0812">Transmembrane</keyword>